<dbReference type="OMA" id="TMMKKII"/>
<dbReference type="AlphaFoldDB" id="A0A8S1KS89"/>
<reference evidence="1" key="1">
    <citation type="submission" date="2021-01" db="EMBL/GenBank/DDBJ databases">
        <authorList>
            <consortium name="Genoscope - CEA"/>
            <person name="William W."/>
        </authorList>
    </citation>
    <scope>NUCLEOTIDE SEQUENCE</scope>
</reference>
<organism evidence="1 2">
    <name type="scientific">Paramecium primaurelia</name>
    <dbReference type="NCBI Taxonomy" id="5886"/>
    <lineage>
        <taxon>Eukaryota</taxon>
        <taxon>Sar</taxon>
        <taxon>Alveolata</taxon>
        <taxon>Ciliophora</taxon>
        <taxon>Intramacronucleata</taxon>
        <taxon>Oligohymenophorea</taxon>
        <taxon>Peniculida</taxon>
        <taxon>Parameciidae</taxon>
        <taxon>Paramecium</taxon>
    </lineage>
</organism>
<dbReference type="Proteomes" id="UP000688137">
    <property type="component" value="Unassembled WGS sequence"/>
</dbReference>
<proteinExistence type="predicted"/>
<keyword evidence="2" id="KW-1185">Reference proteome</keyword>
<dbReference type="EMBL" id="CAJJDM010000021">
    <property type="protein sequence ID" value="CAD8055536.1"/>
    <property type="molecule type" value="Genomic_DNA"/>
</dbReference>
<sequence length="113" mass="13312">MKVTKNQKLVLNNRFLNYKAKEDLINFLEQPQKDVEMSQATRIKKSTMMKKIIEMFEKNTGILELEAEDALISRLISSYEVYKRKGIQHVSEISIRKEENKAILRIKVVLNQQ</sequence>
<accession>A0A8S1KS89</accession>
<comment type="caution">
    <text evidence="1">The sequence shown here is derived from an EMBL/GenBank/DDBJ whole genome shotgun (WGS) entry which is preliminary data.</text>
</comment>
<protein>
    <submittedName>
        <fullName evidence="1">Uncharacterized protein</fullName>
    </submittedName>
</protein>
<gene>
    <name evidence="1" type="ORF">PPRIM_AZ9-3.1.T0230230</name>
</gene>
<name>A0A8S1KS89_PARPR</name>
<evidence type="ECO:0000313" key="1">
    <source>
        <dbReference type="EMBL" id="CAD8055536.1"/>
    </source>
</evidence>
<evidence type="ECO:0000313" key="2">
    <source>
        <dbReference type="Proteomes" id="UP000688137"/>
    </source>
</evidence>